<keyword evidence="3 5" id="KW-0175">Coiled coil</keyword>
<name>A0A8D8QQZ7_9HEMI</name>
<dbReference type="GO" id="GO:0060285">
    <property type="term" value="P:cilium-dependent cell motility"/>
    <property type="evidence" value="ECO:0007669"/>
    <property type="project" value="TreeGrafter"/>
</dbReference>
<dbReference type="GO" id="GO:0036159">
    <property type="term" value="P:inner dynein arm assembly"/>
    <property type="evidence" value="ECO:0007669"/>
    <property type="project" value="InterPro"/>
</dbReference>
<feature type="coiled-coil region" evidence="5">
    <location>
        <begin position="252"/>
        <end position="370"/>
    </location>
</feature>
<dbReference type="PANTHER" id="PTHR18962:SF0">
    <property type="entry name" value="COILED-COIL DOMAIN-CONTAINING PROTEIN 39"/>
    <property type="match status" value="1"/>
</dbReference>
<feature type="coiled-coil region" evidence="5">
    <location>
        <begin position="671"/>
        <end position="698"/>
    </location>
</feature>
<evidence type="ECO:0000256" key="6">
    <source>
        <dbReference type="SAM" id="MobiDB-lite"/>
    </source>
</evidence>
<evidence type="ECO:0000256" key="3">
    <source>
        <dbReference type="ARBA" id="ARBA00023054"/>
    </source>
</evidence>
<comment type="similarity">
    <text evidence="1">Belongs to the CCDC39 family.</text>
</comment>
<protein>
    <recommendedName>
        <fullName evidence="2">Coiled-coil domain-containing protein 39</fullName>
    </recommendedName>
</protein>
<feature type="coiled-coil region" evidence="5">
    <location>
        <begin position="133"/>
        <end position="206"/>
    </location>
</feature>
<dbReference type="Pfam" id="PF24161">
    <property type="entry name" value="CCDC39"/>
    <property type="match status" value="1"/>
</dbReference>
<feature type="coiled-coil region" evidence="5">
    <location>
        <begin position="731"/>
        <end position="814"/>
    </location>
</feature>
<evidence type="ECO:0000256" key="4">
    <source>
        <dbReference type="ARBA" id="ARBA00045182"/>
    </source>
</evidence>
<evidence type="ECO:0000256" key="5">
    <source>
        <dbReference type="SAM" id="Coils"/>
    </source>
</evidence>
<dbReference type="InterPro" id="IPR033290">
    <property type="entry name" value="CCDC39"/>
</dbReference>
<comment type="function">
    <text evidence="4">Required for assembly of dynein regulatory complex (DRC) and inner dynein arm (IDA) complexes, which are responsible for ciliary beat regulation, thereby playing a central role in motility in cilia and flagella. Probably acts together with CCDC40 to form a molecular ruler that determines the 96 nanometer (nm) repeat length and arrangements of components in cilia and flagella. Not required for outer dynein arm complexes assembly.</text>
</comment>
<feature type="region of interest" description="Disordered" evidence="6">
    <location>
        <begin position="896"/>
        <end position="951"/>
    </location>
</feature>
<dbReference type="GO" id="GO:0060287">
    <property type="term" value="P:epithelial cilium movement involved in determination of left/right asymmetry"/>
    <property type="evidence" value="ECO:0007669"/>
    <property type="project" value="TreeGrafter"/>
</dbReference>
<organism evidence="7">
    <name type="scientific">Cacopsylla melanoneura</name>
    <dbReference type="NCBI Taxonomy" id="428564"/>
    <lineage>
        <taxon>Eukaryota</taxon>
        <taxon>Metazoa</taxon>
        <taxon>Ecdysozoa</taxon>
        <taxon>Arthropoda</taxon>
        <taxon>Hexapoda</taxon>
        <taxon>Insecta</taxon>
        <taxon>Pterygota</taxon>
        <taxon>Neoptera</taxon>
        <taxon>Paraneoptera</taxon>
        <taxon>Hemiptera</taxon>
        <taxon>Sternorrhyncha</taxon>
        <taxon>Psylloidea</taxon>
        <taxon>Psyllidae</taxon>
        <taxon>Psyllinae</taxon>
        <taxon>Cacopsylla</taxon>
    </lineage>
</organism>
<evidence type="ECO:0000256" key="1">
    <source>
        <dbReference type="ARBA" id="ARBA00005805"/>
    </source>
</evidence>
<sequence>MDETLESKILKDLGWSDEFMIPVANDENKKLASQIRDLIQKKAQLLSTSNDQDLKQKYVKKSIKSTIDAINYNNDLINSQQNQINSHIAESLRQTNDISHNESQIKQMRKKKAHIEDRLRMLAFEENKFKMRIEKQKGLIEWAENVLEEANSELDREDNVLDLMEKYQMQDREQFKEDELKRQRLLKDFQHAETILQNEVAELKAREIEFEQILKMGRQLNKERNTLIDQWEYSMKILKLRDVDICVVDKQIESLEKEVGEETLRLEEEKKNLDEELRTNQERAQARRYYSNQCNGFRIKLQQMNKELNELRHEKRFLSSHLLELNHDKKLYKRRIRTIQNQTREKKQRLEQLEKKQEDLKQKLNSVDSEVKSTDETVKQLHELLKHEQLTHCTLNKDLEKICKQLSGRVNEITNLRAQYESRSKEIEASEGKLHGLLREESKTLELLGKQSDLLHRRNVELGSVQMKIIDLQGVKSDEYMQALEKELRELIEKKKGLDKCLDTAKRESKRMDVEIVKTMLQIRKDQLNLDQAKAQLVTARVAVDGKTKLLGHVRNQNQELAMHENMLQLRRAQLRSQMIKHSNQVYSLEKTRIEMDSIIATRRAEIESAKSVLLTRKRTLMEIRSNLKRSLDHLTVRIDQLKTRFDVIVYSLEGEVYNCVAFTIQNIQEKHVLLEQGNELEADIIKAEKEIIALENTVQVVNSSNVSYKSAVFQVEEYNLDIEQDIDKQLEQELCVLEDIQSDVAELTKDIQTLEENLTWLIDRENQLTKQWTDKDNKVQQLGVELNQQTTKLIRAEKQIKQLKRTLELIGHEKQPMILLAEKDLCTKELIESNESALQQLAELSVRHPETAPILSQYLSHMKLSLPLRHSPATSVLSARSQMSDLNSVRSFASSTTRLGSEVGGARDPCKLGAQWREKSSMTPLPSNQQTKSGRQQSAATSSTPGTGNK</sequence>
<feature type="compositionally biased region" description="Polar residues" evidence="6">
    <location>
        <begin position="922"/>
        <end position="951"/>
    </location>
</feature>
<dbReference type="AlphaFoldDB" id="A0A8D8QQZ7"/>
<dbReference type="EMBL" id="HBUF01092055">
    <property type="protein sequence ID" value="CAG6635954.1"/>
    <property type="molecule type" value="Transcribed_RNA"/>
</dbReference>
<dbReference type="PANTHER" id="PTHR18962">
    <property type="entry name" value="COILED-COIL DOMAIN-CONTAINING PROTEIN 39"/>
    <property type="match status" value="1"/>
</dbReference>
<evidence type="ECO:0000313" key="7">
    <source>
        <dbReference type="EMBL" id="CAG6635955.1"/>
    </source>
</evidence>
<feature type="coiled-coil region" evidence="5">
    <location>
        <begin position="481"/>
        <end position="508"/>
    </location>
</feature>
<evidence type="ECO:0000256" key="2">
    <source>
        <dbReference type="ARBA" id="ARBA00016725"/>
    </source>
</evidence>
<reference evidence="7" key="1">
    <citation type="submission" date="2021-05" db="EMBL/GenBank/DDBJ databases">
        <authorList>
            <person name="Alioto T."/>
            <person name="Alioto T."/>
            <person name="Gomez Garrido J."/>
        </authorList>
    </citation>
    <scope>NUCLEOTIDE SEQUENCE</scope>
</reference>
<feature type="coiled-coil region" evidence="5">
    <location>
        <begin position="396"/>
        <end position="423"/>
    </location>
</feature>
<dbReference type="EMBL" id="HBUF01092056">
    <property type="protein sequence ID" value="CAG6635955.1"/>
    <property type="molecule type" value="Transcribed_RNA"/>
</dbReference>
<proteinExistence type="inferred from homology"/>
<dbReference type="GO" id="GO:0005576">
    <property type="term" value="C:extracellular region"/>
    <property type="evidence" value="ECO:0007669"/>
    <property type="project" value="GOC"/>
</dbReference>
<accession>A0A8D8QQZ7</accession>
<dbReference type="GO" id="GO:0005930">
    <property type="term" value="C:axoneme"/>
    <property type="evidence" value="ECO:0007669"/>
    <property type="project" value="InterPro"/>
</dbReference>